<dbReference type="CDD" id="cd13231">
    <property type="entry name" value="PH2_SSRP1-like"/>
    <property type="match status" value="1"/>
</dbReference>
<dbReference type="GO" id="GO:0006260">
    <property type="term" value="P:DNA replication"/>
    <property type="evidence" value="ECO:0007669"/>
    <property type="project" value="UniProtKB-KW"/>
</dbReference>
<proteinExistence type="inferred from homology"/>
<dbReference type="SUPFAM" id="SSF50729">
    <property type="entry name" value="PH domain-like"/>
    <property type="match status" value="1"/>
</dbReference>
<dbReference type="Pfam" id="PF00248">
    <property type="entry name" value="Aldo_ket_red"/>
    <property type="match status" value="1"/>
</dbReference>
<evidence type="ECO:0000256" key="3">
    <source>
        <dbReference type="ARBA" id="ARBA00010060"/>
    </source>
</evidence>
<evidence type="ECO:0000259" key="14">
    <source>
        <dbReference type="SMART" id="SM01287"/>
    </source>
</evidence>
<keyword evidence="4" id="KW-0158">Chromosome</keyword>
<dbReference type="InterPro" id="IPR018170">
    <property type="entry name" value="Aldo/ket_reductase_CS"/>
</dbReference>
<dbReference type="CDD" id="cd19071">
    <property type="entry name" value="AKR_AKR1-5-like"/>
    <property type="match status" value="1"/>
</dbReference>
<dbReference type="GO" id="GO:0031491">
    <property type="term" value="F:nucleosome binding"/>
    <property type="evidence" value="ECO:0007669"/>
    <property type="project" value="TreeGrafter"/>
</dbReference>
<evidence type="ECO:0000256" key="8">
    <source>
        <dbReference type="ARBA" id="ARBA00023015"/>
    </source>
</evidence>
<feature type="compositionally biased region" description="Acidic residues" evidence="13">
    <location>
        <begin position="1041"/>
        <end position="1052"/>
    </location>
</feature>
<evidence type="ECO:0000256" key="6">
    <source>
        <dbReference type="ARBA" id="ARBA00022763"/>
    </source>
</evidence>
<feature type="region of interest" description="Disordered" evidence="13">
    <location>
        <begin position="152"/>
        <end position="176"/>
    </location>
</feature>
<dbReference type="InterPro" id="IPR013719">
    <property type="entry name" value="RTT106/SPT16-like_middle_dom"/>
</dbReference>
<dbReference type="FunFam" id="2.30.29.150:FF:000001">
    <property type="entry name" value="Fact complex subunit ssrp1"/>
    <property type="match status" value="1"/>
</dbReference>
<dbReference type="InterPro" id="IPR050454">
    <property type="entry name" value="RTT106/SSRP1_HistChap/FACT"/>
</dbReference>
<dbReference type="GO" id="GO:0003677">
    <property type="term" value="F:DNA binding"/>
    <property type="evidence" value="ECO:0007669"/>
    <property type="project" value="InterPro"/>
</dbReference>
<dbReference type="Proteomes" id="UP000830671">
    <property type="component" value="Chromosome 2"/>
</dbReference>
<dbReference type="GO" id="GO:0006281">
    <property type="term" value="P:DNA repair"/>
    <property type="evidence" value="ECO:0007669"/>
    <property type="project" value="UniProtKB-KW"/>
</dbReference>
<name>A0A9Q8SJ48_9PEZI</name>
<dbReference type="FunFam" id="2.30.29.220:FF:000003">
    <property type="entry name" value="FACT complex subunit POB3"/>
    <property type="match status" value="1"/>
</dbReference>
<dbReference type="KEGG" id="clup:CLUP02_03592"/>
<dbReference type="InterPro" id="IPR035417">
    <property type="entry name" value="SSRP1/POB3_N"/>
</dbReference>
<dbReference type="InterPro" id="IPR048993">
    <property type="entry name" value="SSRP1-like_PH1"/>
</dbReference>
<evidence type="ECO:0000256" key="1">
    <source>
        <dbReference type="ARBA" id="ARBA00004123"/>
    </source>
</evidence>
<dbReference type="Gene3D" id="2.30.29.150">
    <property type="match status" value="1"/>
</dbReference>
<evidence type="ECO:0000256" key="7">
    <source>
        <dbReference type="ARBA" id="ARBA00023002"/>
    </source>
</evidence>
<protein>
    <submittedName>
        <fullName evidence="15">FACT complex subunit pob-3</fullName>
    </submittedName>
</protein>
<organism evidence="15 16">
    <name type="scientific">Colletotrichum lupini</name>
    <dbReference type="NCBI Taxonomy" id="145971"/>
    <lineage>
        <taxon>Eukaryota</taxon>
        <taxon>Fungi</taxon>
        <taxon>Dikarya</taxon>
        <taxon>Ascomycota</taxon>
        <taxon>Pezizomycotina</taxon>
        <taxon>Sordariomycetes</taxon>
        <taxon>Hypocreomycetidae</taxon>
        <taxon>Glomerellales</taxon>
        <taxon>Glomerellaceae</taxon>
        <taxon>Colletotrichum</taxon>
        <taxon>Colletotrichum acutatum species complex</taxon>
    </lineage>
</organism>
<dbReference type="SUPFAM" id="SSF51430">
    <property type="entry name" value="NAD(P)-linked oxidoreductase"/>
    <property type="match status" value="1"/>
</dbReference>
<feature type="region of interest" description="Disordered" evidence="13">
    <location>
        <begin position="725"/>
        <end position="749"/>
    </location>
</feature>
<keyword evidence="6" id="KW-0227">DNA damage</keyword>
<dbReference type="RefSeq" id="XP_049139755.1">
    <property type="nucleotide sequence ID" value="XM_049282612.1"/>
</dbReference>
<keyword evidence="8" id="KW-0805">Transcription regulation</keyword>
<dbReference type="PANTHER" id="PTHR45849:SF1">
    <property type="entry name" value="FACT COMPLEX SUBUNIT SSRP1"/>
    <property type="match status" value="1"/>
</dbReference>
<dbReference type="PROSITE" id="PS00062">
    <property type="entry name" value="ALDOKETO_REDUCTASE_2"/>
    <property type="match status" value="1"/>
</dbReference>
<dbReference type="PANTHER" id="PTHR45849">
    <property type="entry name" value="FACT COMPLEX SUBUNIT SSRP1"/>
    <property type="match status" value="1"/>
</dbReference>
<gene>
    <name evidence="15" type="ORF">CLUP02_03592</name>
</gene>
<dbReference type="Pfam" id="PF21103">
    <property type="entry name" value="PH1_SSRP1-like"/>
    <property type="match status" value="1"/>
</dbReference>
<dbReference type="Gene3D" id="3.20.20.100">
    <property type="entry name" value="NADP-dependent oxidoreductase domain"/>
    <property type="match status" value="1"/>
</dbReference>
<evidence type="ECO:0000313" key="15">
    <source>
        <dbReference type="EMBL" id="UQC78118.1"/>
    </source>
</evidence>
<dbReference type="Pfam" id="PF17292">
    <property type="entry name" value="POB3_N"/>
    <property type="match status" value="1"/>
</dbReference>
<accession>A0A9Q8SJ48</accession>
<dbReference type="InterPro" id="IPR038167">
    <property type="entry name" value="SSRP1_sf"/>
</dbReference>
<dbReference type="Gene3D" id="2.30.29.220">
    <property type="entry name" value="Structure-specific recognition protein (SSRP1)"/>
    <property type="match status" value="1"/>
</dbReference>
<dbReference type="InterPro" id="IPR036812">
    <property type="entry name" value="NAD(P)_OxRdtase_dom_sf"/>
</dbReference>
<dbReference type="InterPro" id="IPR000969">
    <property type="entry name" value="SSRP1/POB3"/>
</dbReference>
<evidence type="ECO:0000256" key="2">
    <source>
        <dbReference type="ARBA" id="ARBA00004286"/>
    </source>
</evidence>
<comment type="function">
    <text evidence="12">Component of the FACT complex, a general chromatin factor that acts to reorganize nucleosomes. The FACT complex is involved in multiple processes that require DNA as a template such as mRNA elongation, DNA replication and DNA repair. During transcription elongation the FACT complex acts as a histone chaperone that both destabilizes and restores nucleosomal structure. It facilitates the passage of RNA polymerase II and transcription by promoting the dissociation of one histone H2A-H2B dimer from the nucleosome, then subsequently promotes the reestablishment of the nucleosome following the passage of RNA polymerase II.</text>
</comment>
<dbReference type="AlphaFoldDB" id="A0A9Q8SJ48"/>
<evidence type="ECO:0000256" key="13">
    <source>
        <dbReference type="SAM" id="MobiDB-lite"/>
    </source>
</evidence>
<evidence type="ECO:0000256" key="10">
    <source>
        <dbReference type="ARBA" id="ARBA00023204"/>
    </source>
</evidence>
<dbReference type="GO" id="GO:0016491">
    <property type="term" value="F:oxidoreductase activity"/>
    <property type="evidence" value="ECO:0007669"/>
    <property type="project" value="UniProtKB-KW"/>
</dbReference>
<dbReference type="CDD" id="cd13230">
    <property type="entry name" value="PH1_SSRP1-like"/>
    <property type="match status" value="1"/>
</dbReference>
<dbReference type="InterPro" id="IPR011993">
    <property type="entry name" value="PH-like_dom_sf"/>
</dbReference>
<comment type="similarity">
    <text evidence="3">Belongs to the SSRP1 family.</text>
</comment>
<dbReference type="GO" id="GO:0042393">
    <property type="term" value="F:histone binding"/>
    <property type="evidence" value="ECO:0007669"/>
    <property type="project" value="TreeGrafter"/>
</dbReference>
<dbReference type="InterPro" id="IPR024954">
    <property type="entry name" value="SSRP1_DD"/>
</dbReference>
<dbReference type="PROSITE" id="PS00798">
    <property type="entry name" value="ALDOKETO_REDUCTASE_1"/>
    <property type="match status" value="1"/>
</dbReference>
<evidence type="ECO:0000256" key="9">
    <source>
        <dbReference type="ARBA" id="ARBA00023163"/>
    </source>
</evidence>
<sequence>MAAIESFDGIYLDLSKESGKCRFAESGLGWKPSGGGDTFTLDHSTIASAQWSRAAKGYEIKILNRDSRIIQLDGFQQEDYERLAKLFKNWYSTALENREHALRGWNWGKADFGKAELSFNVQSRPAFEIPYSEISNTNLAGRNEVAVEFSAPTDKNDTGTNGHLGGARGKGKKAGAGKDQLVEMRFYIPGTVKKEVEGDEAGSDAGGEEEKNAVTLFYDTLMEKAEIGETAGDTIATFLDILHLTPRGRFDIDMYDASFRLRGKTYDYKIQYDAIKKFMVLPKPDETHVLLCVGLDPPLRQGQTRYPFIVMQFKKDEEVTIDLNLTEEQIDERYKDRLQPHYEQPLHQVITYIFRGLANKKITTPAKDFQTHRNQFGIKCSIKASEGFLYCLEKAFMFVPKPATYIAYEQTASITFSRVGGAVSALSTFDITVQMKNGAGSSQFSNINREDLKGLEEFFRLKGLRWGPYTMNEPIPLPGSGSGSTGTMPRLGLGVYQLRGEECFAACLAGLEAGYRHIDTAQLYGNEEEVGRAVGVFLRRREEGSSDGCGDGRGEEGAGKSRVKREHLFLTTKVGRWEGDGEKMYESVLGSVIRIAGGEEGGGYVDLILVHRPVARWRDIWSELGRFLREGRARVLGVSNFGIGALEEMKKGCEGVLPCVNQIERELVAYCQQNGIVVQAYSPLARGQRWTDPVLRLRSEFVKCKARLIGFRFLKSVQKRVDLSTPANEVPTSAPRRQRSQRPGQDGRFAKTRTGALFGRGLVALALAHELIKWAVEPFQGGQHRCQLHLESSMLILGHPTSRCACGGAVKHFQRPLRGGCQCGRNSYIIEVPQGTTEKAQVLFHTDSMHRVPLATPLAAMIRVPLSWYHSSTHAFYPDERHSAIRRVFESPSNHHPSRRNFCGFCGTPLSYWTERPPTEAGFIHLTLASLRGEDLRDLEDLGLIPEFEEPEEQPAVPTTTTVIGRETQGVPWFEGMIDGTRLGNLRHSQVVDHSRDGKIRVEWEIVEWTEGDDAPDVAAAADGDVNMTTNHPGKRKMNDREDEDAAVDGMH</sequence>
<dbReference type="GO" id="GO:0035101">
    <property type="term" value="C:FACT complex"/>
    <property type="evidence" value="ECO:0007669"/>
    <property type="project" value="TreeGrafter"/>
</dbReference>
<keyword evidence="9" id="KW-0804">Transcription</keyword>
<dbReference type="GeneID" id="73337622"/>
<dbReference type="Gene3D" id="2.30.29.30">
    <property type="entry name" value="Pleckstrin-homology domain (PH domain)/Phosphotyrosine-binding domain (PTB)"/>
    <property type="match status" value="2"/>
</dbReference>
<dbReference type="PRINTS" id="PR00887">
    <property type="entry name" value="SSRCOGNITION"/>
</dbReference>
<reference evidence="15" key="1">
    <citation type="journal article" date="2021" name="Mol. Plant Microbe Interact.">
        <title>Complete Genome Sequence of the Plant-Pathogenic Fungus Colletotrichum lupini.</title>
        <authorList>
            <person name="Baroncelli R."/>
            <person name="Pensec F."/>
            <person name="Da Lio D."/>
            <person name="Boufleur T."/>
            <person name="Vicente I."/>
            <person name="Sarrocco S."/>
            <person name="Picot A."/>
            <person name="Baraldi E."/>
            <person name="Sukno S."/>
            <person name="Thon M."/>
            <person name="Le Floch G."/>
        </authorList>
    </citation>
    <scope>NUCLEOTIDE SEQUENCE</scope>
    <source>
        <strain evidence="15">IMI 504893</strain>
    </source>
</reference>
<comment type="subcellular location">
    <subcellularLocation>
        <location evidence="2">Chromosome</location>
    </subcellularLocation>
    <subcellularLocation>
        <location evidence="1">Nucleus</location>
    </subcellularLocation>
</comment>
<dbReference type="FunFam" id="2.30.29.30:FF:000146">
    <property type="entry name" value="FACT complex subunit POB3"/>
    <property type="match status" value="1"/>
</dbReference>
<feature type="region of interest" description="Disordered" evidence="13">
    <location>
        <begin position="1024"/>
        <end position="1052"/>
    </location>
</feature>
<dbReference type="EMBL" id="CP019474">
    <property type="protein sequence ID" value="UQC78118.1"/>
    <property type="molecule type" value="Genomic_DNA"/>
</dbReference>
<evidence type="ECO:0000256" key="5">
    <source>
        <dbReference type="ARBA" id="ARBA00022705"/>
    </source>
</evidence>
<keyword evidence="10" id="KW-0234">DNA repair</keyword>
<dbReference type="InterPro" id="IPR023210">
    <property type="entry name" value="NADP_OxRdtase_dom"/>
</dbReference>
<dbReference type="CDD" id="cd13229">
    <property type="entry name" value="PH_TFIIH"/>
    <property type="match status" value="1"/>
</dbReference>
<evidence type="ECO:0000256" key="12">
    <source>
        <dbReference type="ARBA" id="ARBA00025370"/>
    </source>
</evidence>
<evidence type="ECO:0000313" key="16">
    <source>
        <dbReference type="Proteomes" id="UP000830671"/>
    </source>
</evidence>
<evidence type="ECO:0000256" key="4">
    <source>
        <dbReference type="ARBA" id="ARBA00022454"/>
    </source>
</evidence>
<dbReference type="Pfam" id="PF03531">
    <property type="entry name" value="SSrecog"/>
    <property type="match status" value="1"/>
</dbReference>
<dbReference type="Pfam" id="PF08512">
    <property type="entry name" value="Rttp106-like_middle"/>
    <property type="match status" value="1"/>
</dbReference>
<dbReference type="SMART" id="SM01287">
    <property type="entry name" value="Rtt106"/>
    <property type="match status" value="1"/>
</dbReference>
<feature type="domain" description="Histone chaperone RTT106/FACT complex subunit SPT16-like middle" evidence="14">
    <location>
        <begin position="375"/>
        <end position="469"/>
    </location>
</feature>
<keyword evidence="16" id="KW-1185">Reference proteome</keyword>
<dbReference type="FunFam" id="2.30.29.30:FF:000310">
    <property type="entry name" value="FACT complex subunit POB3"/>
    <property type="match status" value="1"/>
</dbReference>
<evidence type="ECO:0000256" key="11">
    <source>
        <dbReference type="ARBA" id="ARBA00023242"/>
    </source>
</evidence>
<keyword evidence="5" id="KW-0235">DNA replication</keyword>
<keyword evidence="11" id="KW-0539">Nucleus</keyword>
<keyword evidence="7" id="KW-0560">Oxidoreductase</keyword>